<evidence type="ECO:0000259" key="8">
    <source>
        <dbReference type="PROSITE" id="PS51123"/>
    </source>
</evidence>
<dbReference type="PROSITE" id="PS51123">
    <property type="entry name" value="OMPA_2"/>
    <property type="match status" value="1"/>
</dbReference>
<dbReference type="InterPro" id="IPR036737">
    <property type="entry name" value="OmpA-like_sf"/>
</dbReference>
<dbReference type="RefSeq" id="WP_229330638.1">
    <property type="nucleotide sequence ID" value="NZ_AP025183.1"/>
</dbReference>
<dbReference type="InterPro" id="IPR050330">
    <property type="entry name" value="Bact_OuterMem_StrucFunc"/>
</dbReference>
<evidence type="ECO:0000313" key="10">
    <source>
        <dbReference type="Proteomes" id="UP001319865"/>
    </source>
</evidence>
<dbReference type="Proteomes" id="UP001319865">
    <property type="component" value="Chromosome"/>
</dbReference>
<dbReference type="Pfam" id="PF00691">
    <property type="entry name" value="OmpA"/>
    <property type="match status" value="1"/>
</dbReference>
<accession>A0ABM7UWH9</accession>
<proteinExistence type="predicted"/>
<evidence type="ECO:0000256" key="6">
    <source>
        <dbReference type="SAM" id="MobiDB-lite"/>
    </source>
</evidence>
<dbReference type="InterPro" id="IPR028974">
    <property type="entry name" value="TSP_type-3_rpt"/>
</dbReference>
<keyword evidence="10" id="KW-1185">Reference proteome</keyword>
<dbReference type="SUPFAM" id="SSF103088">
    <property type="entry name" value="OmpA-like"/>
    <property type="match status" value="1"/>
</dbReference>
<evidence type="ECO:0000256" key="5">
    <source>
        <dbReference type="PROSITE-ProRule" id="PRU00473"/>
    </source>
</evidence>
<dbReference type="InterPro" id="IPR006664">
    <property type="entry name" value="OMP_bac"/>
</dbReference>
<evidence type="ECO:0000256" key="3">
    <source>
        <dbReference type="ARBA" id="ARBA00023136"/>
    </source>
</evidence>
<dbReference type="InterPro" id="IPR006665">
    <property type="entry name" value="OmpA-like"/>
</dbReference>
<dbReference type="Pfam" id="PF02412">
    <property type="entry name" value="TSP_3"/>
    <property type="match status" value="5"/>
</dbReference>
<comment type="subcellular location">
    <subcellularLocation>
        <location evidence="1">Cell outer membrane</location>
    </subcellularLocation>
</comment>
<evidence type="ECO:0000256" key="7">
    <source>
        <dbReference type="SAM" id="SignalP"/>
    </source>
</evidence>
<dbReference type="PRINTS" id="PR01021">
    <property type="entry name" value="OMPADOMAIN"/>
</dbReference>
<feature type="region of interest" description="Disordered" evidence="6">
    <location>
        <begin position="459"/>
        <end position="478"/>
    </location>
</feature>
<keyword evidence="3 5" id="KW-0472">Membrane</keyword>
<keyword evidence="4" id="KW-0998">Cell outer membrane</keyword>
<dbReference type="CDD" id="cd07185">
    <property type="entry name" value="OmpA_C-like"/>
    <property type="match status" value="1"/>
</dbReference>
<evidence type="ECO:0000313" key="9">
    <source>
        <dbReference type="EMBL" id="BDB52053.1"/>
    </source>
</evidence>
<dbReference type="InterPro" id="IPR003367">
    <property type="entry name" value="Thrombospondin_3-like_rpt"/>
</dbReference>
<sequence>MKHFNKIVIAICMILGLNSNAQDSNNPWAISFGVNAIDTKTGADGGHEWLNRHFSQPFAVKDNWNILPTVSYIGVSKYIGDNFTFGVSGTVNKITKFVNYNPTAVGADSRGYLVTNPGDLAYYGLDATVRYSFQSLIKSKVIDPSLSVGGGYSFFGDASFGTVNTGAGVTFWLSENIGFELTTKYRKSFGERVVPGTATPDAPSFSQHTAGLIFKFGGTDTDKDGVYDKDDACPDVPGLKQFNGCPDTDGDGIVDGSDACPEVAGLAALNGCPDADGDGVTDANDACPQVAGLASLKGCPDADKDGVADKDDKCPSVAGPKENAGCPWPDTDNDGVADKDDACPEVAGPASNKGCPEVTAADLDKVSAEAKMIYFHSGKSTFRSEDVPVKIESISTLLKQYPTAKFSIEGHTDSDGSDAFNQKLSQERADVVRNALIERGMKAENLSAVGYGESKPVATNKTAAGKAKNRRTEVVLQK</sequence>
<dbReference type="SUPFAM" id="SSF103647">
    <property type="entry name" value="TSP type-3 repeat"/>
    <property type="match status" value="2"/>
</dbReference>
<organism evidence="9 10">
    <name type="scientific">Flavobacterium ammonificans</name>
    <dbReference type="NCBI Taxonomy" id="1751056"/>
    <lineage>
        <taxon>Bacteria</taxon>
        <taxon>Pseudomonadati</taxon>
        <taxon>Bacteroidota</taxon>
        <taxon>Flavobacteriia</taxon>
        <taxon>Flavobacteriales</taxon>
        <taxon>Flavobacteriaceae</taxon>
        <taxon>Flavobacterium</taxon>
    </lineage>
</organism>
<dbReference type="InterPro" id="IPR006690">
    <property type="entry name" value="OMPA-like_CS"/>
</dbReference>
<dbReference type="EMBL" id="AP025183">
    <property type="protein sequence ID" value="BDB52053.1"/>
    <property type="molecule type" value="Genomic_DNA"/>
</dbReference>
<feature type="region of interest" description="Disordered" evidence="6">
    <location>
        <begin position="310"/>
        <end position="329"/>
    </location>
</feature>
<name>A0ABM7UWH9_9FLAO</name>
<feature type="signal peptide" evidence="7">
    <location>
        <begin position="1"/>
        <end position="21"/>
    </location>
</feature>
<protein>
    <submittedName>
        <fullName evidence="9">Cell envelope biogenesis protein OmpA</fullName>
    </submittedName>
</protein>
<dbReference type="Gene3D" id="4.10.1080.10">
    <property type="entry name" value="TSP type-3 repeat"/>
    <property type="match status" value="1"/>
</dbReference>
<dbReference type="PANTHER" id="PTHR30329">
    <property type="entry name" value="STATOR ELEMENT OF FLAGELLAR MOTOR COMPLEX"/>
    <property type="match status" value="1"/>
</dbReference>
<evidence type="ECO:0000256" key="1">
    <source>
        <dbReference type="ARBA" id="ARBA00004442"/>
    </source>
</evidence>
<keyword evidence="2 7" id="KW-0732">Signal</keyword>
<reference evidence="9 10" key="2">
    <citation type="journal article" date="2022" name="Microorganisms">
        <title>Complete Genome Sequences of Two Flavobacterium ammonificans Strains and a Flavobacterium ammoniigenes Strain of Ammonifying Bacterioplankton Isolated from Surface River Water.</title>
        <authorList>
            <person name="Suda W."/>
            <person name="Ogata Y."/>
            <person name="Shindo C."/>
            <person name="Watanabe K."/>
        </authorList>
    </citation>
    <scope>NUCLEOTIDE SEQUENCE [LARGE SCALE GENOMIC DNA]</scope>
    <source>
        <strain evidence="9 10">GENT11</strain>
    </source>
</reference>
<gene>
    <name evidence="9" type="ORF">GENT11_03650</name>
</gene>
<dbReference type="PROSITE" id="PS01068">
    <property type="entry name" value="OMPA_1"/>
    <property type="match status" value="1"/>
</dbReference>
<feature type="chain" id="PRO_5045350255" evidence="7">
    <location>
        <begin position="22"/>
        <end position="478"/>
    </location>
</feature>
<evidence type="ECO:0000256" key="2">
    <source>
        <dbReference type="ARBA" id="ARBA00022729"/>
    </source>
</evidence>
<dbReference type="PANTHER" id="PTHR30329:SF21">
    <property type="entry name" value="LIPOPROTEIN YIAD-RELATED"/>
    <property type="match status" value="1"/>
</dbReference>
<dbReference type="Gene3D" id="3.30.1330.60">
    <property type="entry name" value="OmpA-like domain"/>
    <property type="match status" value="1"/>
</dbReference>
<reference evidence="9 10" key="1">
    <citation type="journal article" date="2022" name="Int. J. Syst. Evol. Microbiol.">
        <title>Flavobacterium ammonificans sp. nov. and Flavobacterium ammoniigenes sp. nov., ammonifying bacteria isolated from surface river water.</title>
        <authorList>
            <person name="Watanabe K."/>
            <person name="Kitamura T."/>
            <person name="Ogata Y."/>
            <person name="Shindo C."/>
            <person name="Suda W."/>
        </authorList>
    </citation>
    <scope>NUCLEOTIDE SEQUENCE [LARGE SCALE GENOMIC DNA]</scope>
    <source>
        <strain evidence="9 10">GENT11</strain>
    </source>
</reference>
<evidence type="ECO:0000256" key="4">
    <source>
        <dbReference type="ARBA" id="ARBA00023237"/>
    </source>
</evidence>
<feature type="domain" description="OmpA-like" evidence="8">
    <location>
        <begin position="362"/>
        <end position="478"/>
    </location>
</feature>